<keyword evidence="4" id="KW-1185">Reference proteome</keyword>
<organism evidence="3 4">
    <name type="scientific">Marine Group I thaumarchaeote SCGC AAA799-D11</name>
    <dbReference type="NCBI Taxonomy" id="1502291"/>
    <lineage>
        <taxon>Archaea</taxon>
        <taxon>Nitrososphaerota</taxon>
        <taxon>Marine Group I</taxon>
    </lineage>
</organism>
<proteinExistence type="predicted"/>
<evidence type="ECO:0000313" key="3">
    <source>
        <dbReference type="EMBL" id="KFM14876.1"/>
    </source>
</evidence>
<reference evidence="3 4" key="1">
    <citation type="submission" date="2014-06" db="EMBL/GenBank/DDBJ databases">
        <authorList>
            <person name="Ngugi D.K."/>
            <person name="Blom J."/>
            <person name="Alam I."/>
            <person name="Rashid M."/>
            <person name="Baalawi W."/>
            <person name="Zhang G."/>
            <person name="Hikmawan T."/>
            <person name="Guan Y."/>
            <person name="Antunes A."/>
            <person name="Siam R."/>
            <person name="El-Dorry H."/>
            <person name="Bajic V."/>
            <person name="Stingl U."/>
        </authorList>
    </citation>
    <scope>NUCLEOTIDE SEQUENCE [LARGE SCALE GENOMIC DNA]</scope>
    <source>
        <strain evidence="3">SCGC AAA799-D11</strain>
    </source>
</reference>
<dbReference type="Proteomes" id="UP000029386">
    <property type="component" value="Unassembled WGS sequence"/>
</dbReference>
<feature type="region of interest" description="Disordered" evidence="2">
    <location>
        <begin position="38"/>
        <end position="99"/>
    </location>
</feature>
<evidence type="ECO:0000256" key="2">
    <source>
        <dbReference type="SAM" id="MobiDB-lite"/>
    </source>
</evidence>
<keyword evidence="1" id="KW-0175">Coiled coil</keyword>
<dbReference type="AlphaFoldDB" id="A0A087RN22"/>
<name>A0A087RN22_9ARCH</name>
<protein>
    <submittedName>
        <fullName evidence="3">Uncharacterized protein</fullName>
    </submittedName>
</protein>
<sequence>MKLIGIFLLFVLISGVMSFSSFDTFSDSSIPLKNIAAFAESGSSNDKDDDKDSERDDDKDSERDDDKDSERDDDKDSERDDNSINKSQREARKSIDDAQNEIRKASIKIEESANRDKSTDASKTLLEEAKSKLGEARHNFELENFELAEDLAEESKDLAAESRMKFLGKTLDELNDDRQKDTQKQEEKANKLLEKQARLEAKLAEKQLKLIQKEKLTEKRALKLIEEFEKKTQKVNERLEKLLQKLDEGKYYGPITDVDPTPTSYTISLQGVASQISDSSNIVSLDGTLFLENLSTKNKFKKFSVTGGELFVGDETIYDVVFGKARLSSSGSGGEKDSMIIIAQVSDGTDVRTLKMNLDLSDSFDSETESLEIDVLHPRSKIASQWFLSAQGTISLTESVDDPIDETIEPEIIDEQPEPKDIPHTTSLSVVSDADSYTLGDTVIVSGTVSEIFEDTPIILQLISPVDLIEIAQIDVEADGQYTYTVIAQGQQWVNDGTYTVKAFYGANNFAETTFEFTNSN</sequence>
<dbReference type="STRING" id="1502291.AAA799D11_01582"/>
<evidence type="ECO:0000256" key="1">
    <source>
        <dbReference type="SAM" id="Coils"/>
    </source>
</evidence>
<gene>
    <name evidence="3" type="ORF">AAA799D11_01582</name>
</gene>
<feature type="compositionally biased region" description="Basic and acidic residues" evidence="2">
    <location>
        <begin position="45"/>
        <end position="99"/>
    </location>
</feature>
<comment type="caution">
    <text evidence="3">The sequence shown here is derived from an EMBL/GenBank/DDBJ whole genome shotgun (WGS) entry which is preliminary data.</text>
</comment>
<feature type="coiled-coil region" evidence="1">
    <location>
        <begin position="171"/>
        <end position="245"/>
    </location>
</feature>
<accession>A0A087RN22</accession>
<dbReference type="EMBL" id="JOSY01000069">
    <property type="protein sequence ID" value="KFM14876.1"/>
    <property type="molecule type" value="Genomic_DNA"/>
</dbReference>
<evidence type="ECO:0000313" key="4">
    <source>
        <dbReference type="Proteomes" id="UP000029386"/>
    </source>
</evidence>